<name>A0AC35FSK5_9BILA</name>
<reference evidence="2" key="1">
    <citation type="submission" date="2022-11" db="UniProtKB">
        <authorList>
            <consortium name="WormBaseParasite"/>
        </authorList>
    </citation>
    <scope>IDENTIFICATION</scope>
</reference>
<accession>A0AC35FSK5</accession>
<sequence length="201" mass="23161">MKFKIFLLLLFFGITTFAQHSLTEKTAAVRIVRFQIDYPSADIHKINHYTKWTSLMRKSVLASLRFIDKHWKICDKNEDTSSKKDIDCGQLQVTGEIVKENFYRINATFIANRDPIRNTNVDATSTVFGVIQIGLRGGIFQYTNALKILGKPSPSMWFEEAFFCYPGFRLTNNDKCINDQVRRQKRGTDGVKTQVFGNVIF</sequence>
<organism evidence="1 2">
    <name type="scientific">Panagrolaimus sp. PS1159</name>
    <dbReference type="NCBI Taxonomy" id="55785"/>
    <lineage>
        <taxon>Eukaryota</taxon>
        <taxon>Metazoa</taxon>
        <taxon>Ecdysozoa</taxon>
        <taxon>Nematoda</taxon>
        <taxon>Chromadorea</taxon>
        <taxon>Rhabditida</taxon>
        <taxon>Tylenchina</taxon>
        <taxon>Panagrolaimomorpha</taxon>
        <taxon>Panagrolaimoidea</taxon>
        <taxon>Panagrolaimidae</taxon>
        <taxon>Panagrolaimus</taxon>
    </lineage>
</organism>
<proteinExistence type="predicted"/>
<protein>
    <submittedName>
        <fullName evidence="2">Uncharacterized protein</fullName>
    </submittedName>
</protein>
<evidence type="ECO:0000313" key="1">
    <source>
        <dbReference type="Proteomes" id="UP000887580"/>
    </source>
</evidence>
<dbReference type="WBParaSite" id="PS1159_v2.g20460.t1">
    <property type="protein sequence ID" value="PS1159_v2.g20460.t1"/>
    <property type="gene ID" value="PS1159_v2.g20460"/>
</dbReference>
<evidence type="ECO:0000313" key="2">
    <source>
        <dbReference type="WBParaSite" id="PS1159_v2.g20460.t1"/>
    </source>
</evidence>
<dbReference type="Proteomes" id="UP000887580">
    <property type="component" value="Unplaced"/>
</dbReference>